<dbReference type="Proteomes" id="UP000184267">
    <property type="component" value="Unassembled WGS sequence"/>
</dbReference>
<name>A0A1M2W5M7_TRAPU</name>
<evidence type="ECO:0000313" key="3">
    <source>
        <dbReference type="EMBL" id="OJT15174.1"/>
    </source>
</evidence>
<dbReference type="InterPro" id="IPR045168">
    <property type="entry name" value="YTH_prot"/>
</dbReference>
<dbReference type="Gene3D" id="3.10.590.10">
    <property type="entry name" value="ph1033 like domains"/>
    <property type="match status" value="1"/>
</dbReference>
<dbReference type="GO" id="GO:1990247">
    <property type="term" value="F:N6-methyladenosine-containing RNA reader activity"/>
    <property type="evidence" value="ECO:0007669"/>
    <property type="project" value="TreeGrafter"/>
</dbReference>
<feature type="compositionally biased region" description="Basic and acidic residues" evidence="1">
    <location>
        <begin position="174"/>
        <end position="187"/>
    </location>
</feature>
<dbReference type="STRING" id="154538.A0A1M2W5M7"/>
<dbReference type="GO" id="GO:0005654">
    <property type="term" value="C:nucleoplasm"/>
    <property type="evidence" value="ECO:0007669"/>
    <property type="project" value="TreeGrafter"/>
</dbReference>
<dbReference type="GO" id="GO:0000381">
    <property type="term" value="P:regulation of alternative mRNA splicing, via spliceosome"/>
    <property type="evidence" value="ECO:0007669"/>
    <property type="project" value="TreeGrafter"/>
</dbReference>
<sequence>MAGPITRGEQRVPWATRTDASVPRRSTTQPQDSPSAVRHDKELLYFSPSEHRYGGSPSAMSPETSTTGPPPSSSRGLNALSERASAPAEMFQPHRNLSMVGAERGQTTLSADPQGIRPAAPVIASASRSRALSQPEDIKLDPTAPIRAIRNPTPAETRKSEDSTLGTVAEEDERPLAETPRDKDKGKGVAPAGEPSAAQPPQEDGPVWGEPFKVEWIRSHRLPFTRTRHLRNPWNHDREVKVSRDGTELEPAVGQLLLEEWDKVEQPQTQPPTPGATVDVGRRLHGKASISVDVLPGATPGPREGR</sequence>
<dbReference type="EMBL" id="MNAD01000193">
    <property type="protein sequence ID" value="OJT15174.1"/>
    <property type="molecule type" value="Genomic_DNA"/>
</dbReference>
<evidence type="ECO:0000259" key="2">
    <source>
        <dbReference type="PROSITE" id="PS50882"/>
    </source>
</evidence>
<feature type="domain" description="YTH" evidence="2">
    <location>
        <begin position="118"/>
        <end position="261"/>
    </location>
</feature>
<dbReference type="PANTHER" id="PTHR12357">
    <property type="entry name" value="YTH YT521-B HOMOLOGY DOMAIN-CONTAINING"/>
    <property type="match status" value="1"/>
</dbReference>
<gene>
    <name evidence="3" type="ORF">TRAPUB_8278</name>
</gene>
<dbReference type="Pfam" id="PF04146">
    <property type="entry name" value="YTH"/>
    <property type="match status" value="1"/>
</dbReference>
<protein>
    <recommendedName>
        <fullName evidence="2">YTH domain-containing protein</fullName>
    </recommendedName>
</protein>
<dbReference type="PANTHER" id="PTHR12357:SF3">
    <property type="entry name" value="YTH DOMAIN-CONTAINING PROTEIN 1"/>
    <property type="match status" value="1"/>
</dbReference>
<dbReference type="InterPro" id="IPR007275">
    <property type="entry name" value="YTH_domain"/>
</dbReference>
<evidence type="ECO:0000313" key="4">
    <source>
        <dbReference type="Proteomes" id="UP000184267"/>
    </source>
</evidence>
<comment type="caution">
    <text evidence="3">The sequence shown here is derived from an EMBL/GenBank/DDBJ whole genome shotgun (WGS) entry which is preliminary data.</text>
</comment>
<dbReference type="CDD" id="cd21134">
    <property type="entry name" value="YTH"/>
    <property type="match status" value="1"/>
</dbReference>
<feature type="region of interest" description="Disordered" evidence="1">
    <location>
        <begin position="123"/>
        <end position="210"/>
    </location>
</feature>
<feature type="compositionally biased region" description="Basic and acidic residues" evidence="1">
    <location>
        <begin position="37"/>
        <end position="53"/>
    </location>
</feature>
<dbReference type="GO" id="GO:0003729">
    <property type="term" value="F:mRNA binding"/>
    <property type="evidence" value="ECO:0007669"/>
    <property type="project" value="TreeGrafter"/>
</dbReference>
<feature type="region of interest" description="Disordered" evidence="1">
    <location>
        <begin position="1"/>
        <end position="93"/>
    </location>
</feature>
<evidence type="ECO:0000256" key="1">
    <source>
        <dbReference type="SAM" id="MobiDB-lite"/>
    </source>
</evidence>
<dbReference type="GO" id="GO:0000398">
    <property type="term" value="P:mRNA splicing, via spliceosome"/>
    <property type="evidence" value="ECO:0007669"/>
    <property type="project" value="TreeGrafter"/>
</dbReference>
<keyword evidence="4" id="KW-1185">Reference proteome</keyword>
<reference evidence="3 4" key="1">
    <citation type="submission" date="2016-10" db="EMBL/GenBank/DDBJ databases">
        <title>Genome sequence of the basidiomycete white-rot fungus Trametes pubescens.</title>
        <authorList>
            <person name="Makela M.R."/>
            <person name="Granchi Z."/>
            <person name="Peng M."/>
            <person name="De Vries R.P."/>
            <person name="Grigoriev I."/>
            <person name="Riley R."/>
            <person name="Hilden K."/>
        </authorList>
    </citation>
    <scope>NUCLEOTIDE SEQUENCE [LARGE SCALE GENOMIC DNA]</scope>
    <source>
        <strain evidence="3 4">FBCC735</strain>
    </source>
</reference>
<dbReference type="OrthoDB" id="6103986at2759"/>
<dbReference type="PROSITE" id="PS50882">
    <property type="entry name" value="YTH"/>
    <property type="match status" value="1"/>
</dbReference>
<organism evidence="3 4">
    <name type="scientific">Trametes pubescens</name>
    <name type="common">White-rot fungus</name>
    <dbReference type="NCBI Taxonomy" id="154538"/>
    <lineage>
        <taxon>Eukaryota</taxon>
        <taxon>Fungi</taxon>
        <taxon>Dikarya</taxon>
        <taxon>Basidiomycota</taxon>
        <taxon>Agaricomycotina</taxon>
        <taxon>Agaricomycetes</taxon>
        <taxon>Polyporales</taxon>
        <taxon>Polyporaceae</taxon>
        <taxon>Trametes</taxon>
    </lineage>
</organism>
<accession>A0A1M2W5M7</accession>
<proteinExistence type="predicted"/>
<dbReference type="AlphaFoldDB" id="A0A1M2W5M7"/>
<feature type="compositionally biased region" description="Polar residues" evidence="1">
    <location>
        <begin position="24"/>
        <end position="34"/>
    </location>
</feature>